<dbReference type="Proteomes" id="UP000507470">
    <property type="component" value="Unassembled WGS sequence"/>
</dbReference>
<gene>
    <name evidence="1" type="ORF">MCOR_25500</name>
</gene>
<name>A0A6J8C5V4_MYTCO</name>
<evidence type="ECO:0000313" key="2">
    <source>
        <dbReference type="Proteomes" id="UP000507470"/>
    </source>
</evidence>
<accession>A0A6J8C5V4</accession>
<dbReference type="AlphaFoldDB" id="A0A6J8C5V4"/>
<organism evidence="1 2">
    <name type="scientific">Mytilus coruscus</name>
    <name type="common">Sea mussel</name>
    <dbReference type="NCBI Taxonomy" id="42192"/>
    <lineage>
        <taxon>Eukaryota</taxon>
        <taxon>Metazoa</taxon>
        <taxon>Spiralia</taxon>
        <taxon>Lophotrochozoa</taxon>
        <taxon>Mollusca</taxon>
        <taxon>Bivalvia</taxon>
        <taxon>Autobranchia</taxon>
        <taxon>Pteriomorphia</taxon>
        <taxon>Mytilida</taxon>
        <taxon>Mytiloidea</taxon>
        <taxon>Mytilidae</taxon>
        <taxon>Mytilinae</taxon>
        <taxon>Mytilus</taxon>
    </lineage>
</organism>
<proteinExistence type="predicted"/>
<reference evidence="1 2" key="1">
    <citation type="submission" date="2020-06" db="EMBL/GenBank/DDBJ databases">
        <authorList>
            <person name="Li R."/>
            <person name="Bekaert M."/>
        </authorList>
    </citation>
    <scope>NUCLEOTIDE SEQUENCE [LARGE SCALE GENOMIC DNA]</scope>
    <source>
        <strain evidence="2">wild</strain>
    </source>
</reference>
<sequence length="158" mass="18678">MKCEFTSYDCFDGIIDRIDNGYGYFCYDDNSTHFNRDDWFSEHTTTKKAAKCQTEQENTNDQKKDGDRIFLEFHVQKNINKGSFSTEEINMTKMGKIAIEILADALYDLLKLDTHSDPNYQIYPQSHWDITSLYHEHKKLNWHTPRISSNRRGYWGGK</sequence>
<protein>
    <submittedName>
        <fullName evidence="1">Uncharacterized protein</fullName>
    </submittedName>
</protein>
<keyword evidence="2" id="KW-1185">Reference proteome</keyword>
<evidence type="ECO:0000313" key="1">
    <source>
        <dbReference type="EMBL" id="CAC5390400.1"/>
    </source>
</evidence>
<dbReference type="EMBL" id="CACVKT020004514">
    <property type="protein sequence ID" value="CAC5390400.1"/>
    <property type="molecule type" value="Genomic_DNA"/>
</dbReference>